<gene>
    <name evidence="1" type="ORF">DLM77_16060</name>
</gene>
<proteinExistence type="predicted"/>
<sequence>MDLNFIRLLLRSYGILRELAVCIQKVYYNSRANYYKLIRPSGRVRSNPVERFLTQILLPDGSPFDRLRIVLKAQPNQWPGWIWV</sequence>
<organism evidence="1 2">
    <name type="scientific">Leptospira yasudae</name>
    <dbReference type="NCBI Taxonomy" id="2202201"/>
    <lineage>
        <taxon>Bacteria</taxon>
        <taxon>Pseudomonadati</taxon>
        <taxon>Spirochaetota</taxon>
        <taxon>Spirochaetia</taxon>
        <taxon>Leptospirales</taxon>
        <taxon>Leptospiraceae</taxon>
        <taxon>Leptospira</taxon>
    </lineage>
</organism>
<dbReference type="Proteomes" id="UP000285569">
    <property type="component" value="Unassembled WGS sequence"/>
</dbReference>
<reference evidence="2" key="1">
    <citation type="submission" date="2018-05" db="EMBL/GenBank/DDBJ databases">
        <title>Leptospira yasudae sp. nov. and Leptospira stimsonii sp. nov., two pathogenic species of the genus Leptospira isolated from environmental sources.</title>
        <authorList>
            <person name="Casanovas-Massana A."/>
            <person name="Hamond C."/>
            <person name="Santos L.A."/>
            <person name="Hacker K.P."/>
            <person name="Balassiano I."/>
            <person name="Medeiros M.A."/>
            <person name="Reis M.G."/>
            <person name="Ko A.I."/>
            <person name="Wunder E.A."/>
        </authorList>
    </citation>
    <scope>NUCLEOTIDE SEQUENCE [LARGE SCALE GENOMIC DNA]</scope>
    <source>
        <strain evidence="2">B21</strain>
    </source>
</reference>
<keyword evidence="2" id="KW-1185">Reference proteome</keyword>
<dbReference type="EMBL" id="QHCR01000007">
    <property type="protein sequence ID" value="RHX78600.1"/>
    <property type="molecule type" value="Genomic_DNA"/>
</dbReference>
<accession>A0ABX9LZV9</accession>
<reference evidence="1 2" key="2">
    <citation type="journal article" date="2020" name="Int. J. Syst. Evol. Microbiol.">
        <title>Leptospira yasudae sp. nov. and Leptospira stimsonii sp. nov., two new species of the pathogenic group isolated from environmental sources.</title>
        <authorList>
            <person name="Casanovas-Massana A."/>
            <person name="Hamond C."/>
            <person name="Santos L.A."/>
            <person name="de Oliveira D."/>
            <person name="Hacker K.P."/>
            <person name="Balassiano I."/>
            <person name="Costa F."/>
            <person name="Medeiros M.A."/>
            <person name="Reis M.G."/>
            <person name="Ko A.I."/>
            <person name="Wunder E.A."/>
        </authorList>
    </citation>
    <scope>NUCLEOTIDE SEQUENCE [LARGE SCALE GENOMIC DNA]</scope>
    <source>
        <strain evidence="1 2">B21</strain>
    </source>
</reference>
<protein>
    <submittedName>
        <fullName evidence="1">Uncharacterized protein</fullName>
    </submittedName>
</protein>
<evidence type="ECO:0000313" key="1">
    <source>
        <dbReference type="EMBL" id="RHX78600.1"/>
    </source>
</evidence>
<evidence type="ECO:0000313" key="2">
    <source>
        <dbReference type="Proteomes" id="UP000285569"/>
    </source>
</evidence>
<comment type="caution">
    <text evidence="1">The sequence shown here is derived from an EMBL/GenBank/DDBJ whole genome shotgun (WGS) entry which is preliminary data.</text>
</comment>
<name>A0ABX9LZV9_9LEPT</name>